<dbReference type="InterPro" id="IPR036188">
    <property type="entry name" value="FAD/NAD-bd_sf"/>
</dbReference>
<reference evidence="7" key="1">
    <citation type="journal article" date="2020" name="Stud. Mycol.">
        <title>101 Dothideomycetes genomes: a test case for predicting lifestyles and emergence of pathogens.</title>
        <authorList>
            <person name="Haridas S."/>
            <person name="Albert R."/>
            <person name="Binder M."/>
            <person name="Bloem J."/>
            <person name="Labutti K."/>
            <person name="Salamov A."/>
            <person name="Andreopoulos B."/>
            <person name="Baker S."/>
            <person name="Barry K."/>
            <person name="Bills G."/>
            <person name="Bluhm B."/>
            <person name="Cannon C."/>
            <person name="Castanera R."/>
            <person name="Culley D."/>
            <person name="Daum C."/>
            <person name="Ezra D."/>
            <person name="Gonzalez J."/>
            <person name="Henrissat B."/>
            <person name="Kuo A."/>
            <person name="Liang C."/>
            <person name="Lipzen A."/>
            <person name="Lutzoni F."/>
            <person name="Magnuson J."/>
            <person name="Mondo S."/>
            <person name="Nolan M."/>
            <person name="Ohm R."/>
            <person name="Pangilinan J."/>
            <person name="Park H.-J."/>
            <person name="Ramirez L."/>
            <person name="Alfaro M."/>
            <person name="Sun H."/>
            <person name="Tritt A."/>
            <person name="Yoshinaga Y."/>
            <person name="Zwiers L.-H."/>
            <person name="Turgeon B."/>
            <person name="Goodwin S."/>
            <person name="Spatafora J."/>
            <person name="Crous P."/>
            <person name="Grigoriev I."/>
        </authorList>
    </citation>
    <scope>NUCLEOTIDE SEQUENCE</scope>
    <source>
        <strain evidence="7">CBS 121410</strain>
    </source>
</reference>
<evidence type="ECO:0000256" key="2">
    <source>
        <dbReference type="ARBA" id="ARBA00022630"/>
    </source>
</evidence>
<protein>
    <submittedName>
        <fullName evidence="7">FAD/NAD(P)-binding domain-containing protein</fullName>
    </submittedName>
</protein>
<evidence type="ECO:0000259" key="6">
    <source>
        <dbReference type="Pfam" id="PF01494"/>
    </source>
</evidence>
<sequence length="368" mass="41262">GVSCTVFEQSASPTARPRDWNFGIYWAQSPLSECLPKSITDKLPEAQIDDHIPSADDTLQVRNGLTGELMKEVPTPFNLRLRRKKFIELISEGIDIRYGKRLASFTTSPSTVTATFEDDTEHTADLLIGAEGAHSVVRDVLLGPEKAALHPSPIVASVTIATLPEEMAVRLRRGLPRYSTVMHPNGWFAWVGLHNAHSTSPNAWQFLFIQSHPQDSPITLSTSPSILQNMKLLANHFFPLYRDAVHAIPADTPAWHNRLSYWETRPWDDEGGRVTLCGDAAHAMTFHRGQGLNNAVLDADSLVRGVREGVEKGLGKEALREAVRRYQEEVWVRGAEAVRSQNVNSEMIHDWGRVMESSFWRRGVERRD</sequence>
<keyword evidence="3" id="KW-0274">FAD</keyword>
<comment type="cofactor">
    <cofactor evidence="1">
        <name>FAD</name>
        <dbReference type="ChEBI" id="CHEBI:57692"/>
    </cofactor>
</comment>
<evidence type="ECO:0000313" key="8">
    <source>
        <dbReference type="Proteomes" id="UP000799776"/>
    </source>
</evidence>
<dbReference type="PANTHER" id="PTHR47178:SF3">
    <property type="entry name" value="FAD-BINDING DOMAIN-CONTAINING PROTEIN"/>
    <property type="match status" value="1"/>
</dbReference>
<evidence type="ECO:0000256" key="5">
    <source>
        <dbReference type="ARBA" id="ARBA00023033"/>
    </source>
</evidence>
<evidence type="ECO:0000256" key="4">
    <source>
        <dbReference type="ARBA" id="ARBA00023002"/>
    </source>
</evidence>
<dbReference type="InterPro" id="IPR002938">
    <property type="entry name" value="FAD-bd"/>
</dbReference>
<keyword evidence="4" id="KW-0560">Oxidoreductase</keyword>
<proteinExistence type="predicted"/>
<keyword evidence="8" id="KW-1185">Reference proteome</keyword>
<gene>
    <name evidence="7" type="ORF">K490DRAFT_42531</name>
</gene>
<dbReference type="PANTHER" id="PTHR47178">
    <property type="entry name" value="MONOOXYGENASE, FAD-BINDING"/>
    <property type="match status" value="1"/>
</dbReference>
<evidence type="ECO:0000256" key="3">
    <source>
        <dbReference type="ARBA" id="ARBA00022827"/>
    </source>
</evidence>
<feature type="domain" description="FAD-binding" evidence="6">
    <location>
        <begin position="91"/>
        <end position="319"/>
    </location>
</feature>
<dbReference type="SUPFAM" id="SSF51905">
    <property type="entry name" value="FAD/NAD(P)-binding domain"/>
    <property type="match status" value="1"/>
</dbReference>
<comment type="caution">
    <text evidence="7">The sequence shown here is derived from an EMBL/GenBank/DDBJ whole genome shotgun (WGS) entry which is preliminary data.</text>
</comment>
<dbReference type="Pfam" id="PF01494">
    <property type="entry name" value="FAD_binding_3"/>
    <property type="match status" value="1"/>
</dbReference>
<feature type="non-terminal residue" evidence="7">
    <location>
        <position position="1"/>
    </location>
</feature>
<dbReference type="AlphaFoldDB" id="A0A9P4HW87"/>
<name>A0A9P4HW87_9PEZI</name>
<dbReference type="GO" id="GO:0004497">
    <property type="term" value="F:monooxygenase activity"/>
    <property type="evidence" value="ECO:0007669"/>
    <property type="project" value="UniProtKB-KW"/>
</dbReference>
<dbReference type="OrthoDB" id="47494at2759"/>
<dbReference type="Gene3D" id="3.50.50.60">
    <property type="entry name" value="FAD/NAD(P)-binding domain"/>
    <property type="match status" value="1"/>
</dbReference>
<dbReference type="EMBL" id="ML978721">
    <property type="protein sequence ID" value="KAF2087053.1"/>
    <property type="molecule type" value="Genomic_DNA"/>
</dbReference>
<evidence type="ECO:0000313" key="7">
    <source>
        <dbReference type="EMBL" id="KAF2087053.1"/>
    </source>
</evidence>
<organism evidence="7 8">
    <name type="scientific">Saccharata proteae CBS 121410</name>
    <dbReference type="NCBI Taxonomy" id="1314787"/>
    <lineage>
        <taxon>Eukaryota</taxon>
        <taxon>Fungi</taxon>
        <taxon>Dikarya</taxon>
        <taxon>Ascomycota</taxon>
        <taxon>Pezizomycotina</taxon>
        <taxon>Dothideomycetes</taxon>
        <taxon>Dothideomycetes incertae sedis</taxon>
        <taxon>Botryosphaeriales</taxon>
        <taxon>Saccharataceae</taxon>
        <taxon>Saccharata</taxon>
    </lineage>
</organism>
<evidence type="ECO:0000256" key="1">
    <source>
        <dbReference type="ARBA" id="ARBA00001974"/>
    </source>
</evidence>
<dbReference type="PRINTS" id="PR00420">
    <property type="entry name" value="RNGMNOXGNASE"/>
</dbReference>
<keyword evidence="2" id="KW-0285">Flavoprotein</keyword>
<dbReference type="GO" id="GO:0071949">
    <property type="term" value="F:FAD binding"/>
    <property type="evidence" value="ECO:0007669"/>
    <property type="project" value="InterPro"/>
</dbReference>
<keyword evidence="5" id="KW-0503">Monooxygenase</keyword>
<dbReference type="Proteomes" id="UP000799776">
    <property type="component" value="Unassembled WGS sequence"/>
</dbReference>
<accession>A0A9P4HW87</accession>